<gene>
    <name evidence="1" type="ORF">BO80DRAFT_204202</name>
</gene>
<reference evidence="1 2" key="1">
    <citation type="submission" date="2018-02" db="EMBL/GenBank/DDBJ databases">
        <title>The genomes of Aspergillus section Nigri reveals drivers in fungal speciation.</title>
        <authorList>
            <consortium name="DOE Joint Genome Institute"/>
            <person name="Vesth T.C."/>
            <person name="Nybo J."/>
            <person name="Theobald S."/>
            <person name="Brandl J."/>
            <person name="Frisvad J.C."/>
            <person name="Nielsen K.F."/>
            <person name="Lyhne E.K."/>
            <person name="Kogle M.E."/>
            <person name="Kuo A."/>
            <person name="Riley R."/>
            <person name="Clum A."/>
            <person name="Nolan M."/>
            <person name="Lipzen A."/>
            <person name="Salamov A."/>
            <person name="Henrissat B."/>
            <person name="Wiebenga A."/>
            <person name="De vries R.P."/>
            <person name="Grigoriev I.V."/>
            <person name="Mortensen U.H."/>
            <person name="Andersen M.R."/>
            <person name="Baker S.E."/>
        </authorList>
    </citation>
    <scope>NUCLEOTIDE SEQUENCE [LARGE SCALE GENOMIC DNA]</scope>
    <source>
        <strain evidence="1 2">CBS 121593</strain>
    </source>
</reference>
<evidence type="ECO:0000313" key="2">
    <source>
        <dbReference type="Proteomes" id="UP000249402"/>
    </source>
</evidence>
<name>A0A395HAD0_9EURO</name>
<dbReference type="Proteomes" id="UP000249402">
    <property type="component" value="Unassembled WGS sequence"/>
</dbReference>
<proteinExistence type="predicted"/>
<dbReference type="VEuPathDB" id="FungiDB:BO80DRAFT_204202"/>
<organism evidence="1 2">
    <name type="scientific">Aspergillus ibericus CBS 121593</name>
    <dbReference type="NCBI Taxonomy" id="1448316"/>
    <lineage>
        <taxon>Eukaryota</taxon>
        <taxon>Fungi</taxon>
        <taxon>Dikarya</taxon>
        <taxon>Ascomycota</taxon>
        <taxon>Pezizomycotina</taxon>
        <taxon>Eurotiomycetes</taxon>
        <taxon>Eurotiomycetidae</taxon>
        <taxon>Eurotiales</taxon>
        <taxon>Aspergillaceae</taxon>
        <taxon>Aspergillus</taxon>
        <taxon>Aspergillus subgen. Circumdati</taxon>
    </lineage>
</organism>
<dbReference type="AlphaFoldDB" id="A0A395HAD0"/>
<protein>
    <submittedName>
        <fullName evidence="1">Uncharacterized protein</fullName>
    </submittedName>
</protein>
<sequence>MSQCCQCHLLVIAKMSGVLDAVRSRRVVASSRVKNQPLPCCLLCFLVALSLLHSMPSETIKRRPSSGHLGAQTEQG</sequence>
<dbReference type="EMBL" id="KZ824423">
    <property type="protein sequence ID" value="RAL04596.1"/>
    <property type="molecule type" value="Genomic_DNA"/>
</dbReference>
<keyword evidence="2" id="KW-1185">Reference proteome</keyword>
<dbReference type="RefSeq" id="XP_025578923.1">
    <property type="nucleotide sequence ID" value="XM_025714234.1"/>
</dbReference>
<dbReference type="GeneID" id="37219099"/>
<accession>A0A395HAD0</accession>
<evidence type="ECO:0000313" key="1">
    <source>
        <dbReference type="EMBL" id="RAL04596.1"/>
    </source>
</evidence>